<dbReference type="InterPro" id="IPR000620">
    <property type="entry name" value="EamA_dom"/>
</dbReference>
<evidence type="ECO:0000256" key="5">
    <source>
        <dbReference type="SAM" id="Phobius"/>
    </source>
</evidence>
<dbReference type="EMBL" id="MTSM01000014">
    <property type="protein sequence ID" value="OPX55021.1"/>
    <property type="molecule type" value="Genomic_DNA"/>
</dbReference>
<keyword evidence="8" id="KW-1185">Reference proteome</keyword>
<protein>
    <submittedName>
        <fullName evidence="7">EamA family transporter</fullName>
    </submittedName>
</protein>
<dbReference type="SUPFAM" id="SSF103481">
    <property type="entry name" value="Multidrug resistance efflux transporter EmrE"/>
    <property type="match status" value="2"/>
</dbReference>
<feature type="transmembrane region" description="Helical" evidence="5">
    <location>
        <begin position="265"/>
        <end position="287"/>
    </location>
</feature>
<dbReference type="InterPro" id="IPR037185">
    <property type="entry name" value="EmrE-like"/>
</dbReference>
<feature type="domain" description="EamA" evidence="6">
    <location>
        <begin position="5"/>
        <end position="140"/>
    </location>
</feature>
<evidence type="ECO:0000256" key="2">
    <source>
        <dbReference type="ARBA" id="ARBA00022692"/>
    </source>
</evidence>
<name>A0A1T4SC50_9GAMM</name>
<dbReference type="InterPro" id="IPR050638">
    <property type="entry name" value="AA-Vitamin_Transporters"/>
</dbReference>
<feature type="transmembrane region" description="Helical" evidence="5">
    <location>
        <begin position="97"/>
        <end position="116"/>
    </location>
</feature>
<keyword evidence="3 5" id="KW-1133">Transmembrane helix</keyword>
<feature type="transmembrane region" description="Helical" evidence="5">
    <location>
        <begin position="208"/>
        <end position="227"/>
    </location>
</feature>
<evidence type="ECO:0000313" key="7">
    <source>
        <dbReference type="EMBL" id="OPX55021.1"/>
    </source>
</evidence>
<feature type="transmembrane region" description="Helical" evidence="5">
    <location>
        <begin position="123"/>
        <end position="141"/>
    </location>
</feature>
<feature type="transmembrane region" description="Helical" evidence="5">
    <location>
        <begin position="180"/>
        <end position="202"/>
    </location>
</feature>
<evidence type="ECO:0000256" key="3">
    <source>
        <dbReference type="ARBA" id="ARBA00022989"/>
    </source>
</evidence>
<keyword evidence="4 5" id="KW-0472">Membrane</keyword>
<accession>A0A1T4SC50</accession>
<feature type="transmembrane region" description="Helical" evidence="5">
    <location>
        <begin position="69"/>
        <end position="91"/>
    </location>
</feature>
<feature type="domain" description="EamA" evidence="6">
    <location>
        <begin position="150"/>
        <end position="281"/>
    </location>
</feature>
<dbReference type="GO" id="GO:0016020">
    <property type="term" value="C:membrane"/>
    <property type="evidence" value="ECO:0007669"/>
    <property type="project" value="UniProtKB-SubCell"/>
</dbReference>
<dbReference type="Proteomes" id="UP000191418">
    <property type="component" value="Unassembled WGS sequence"/>
</dbReference>
<comment type="subcellular location">
    <subcellularLocation>
        <location evidence="1">Membrane</location>
        <topology evidence="1">Multi-pass membrane protein</topology>
    </subcellularLocation>
</comment>
<feature type="transmembrane region" description="Helical" evidence="5">
    <location>
        <begin position="239"/>
        <end position="259"/>
    </location>
</feature>
<dbReference type="Pfam" id="PF00892">
    <property type="entry name" value="EamA"/>
    <property type="match status" value="2"/>
</dbReference>
<gene>
    <name evidence="7" type="ORF">BTE48_11015</name>
</gene>
<dbReference type="PANTHER" id="PTHR32322">
    <property type="entry name" value="INNER MEMBRANE TRANSPORTER"/>
    <property type="match status" value="1"/>
</dbReference>
<comment type="caution">
    <text evidence="7">The sequence shown here is derived from an EMBL/GenBank/DDBJ whole genome shotgun (WGS) entry which is preliminary data.</text>
</comment>
<sequence>MFKMLTLTFFSLLALAANSVLCRLALGDGSIDPVSFTLIRLFSGILMLSLALLFLRRSQPKPLSVSRSLALRYGAAFMLFLYAIAFSIAYINLDTGIGALVLFGSVQLTMIINGVIKGQHLHKVEWLGLLLAFSGLIYLVLPKLSTPSLSGFILMALAGIAWGFYTLMGRGSTTPMTDTASNFIYTWPWLLLLVLWLIFNGAELQSKGVLLALASGGITSGLGYIVWYAALKYYSATQAAVLQLLVPVLAAFGGVIFIAETISLNLIMASIMVLGGIFLVIAGRWYFTRAVEKSV</sequence>
<reference evidence="7 8" key="1">
    <citation type="submission" date="2017-01" db="EMBL/GenBank/DDBJ databases">
        <title>Genome Sequencing of a Marine Spirillum, Oceanospirillum multiglobuliferum ATCC 33336, from Japan.</title>
        <authorList>
            <person name="Carney J.G."/>
            <person name="Trachtenberg A.M."/>
            <person name="Rheaume B.A."/>
            <person name="Linnane J.D."/>
            <person name="Pitts N.L."/>
            <person name="Mykles D.L."/>
            <person name="Maclea K.S."/>
        </authorList>
    </citation>
    <scope>NUCLEOTIDE SEQUENCE [LARGE SCALE GENOMIC DNA]</scope>
    <source>
        <strain evidence="7 8">ATCC 33336</strain>
    </source>
</reference>
<evidence type="ECO:0000256" key="4">
    <source>
        <dbReference type="ARBA" id="ARBA00023136"/>
    </source>
</evidence>
<feature type="transmembrane region" description="Helical" evidence="5">
    <location>
        <begin position="38"/>
        <end position="57"/>
    </location>
</feature>
<organism evidence="7 8">
    <name type="scientific">Oceanospirillum multiglobuliferum</name>
    <dbReference type="NCBI Taxonomy" id="64969"/>
    <lineage>
        <taxon>Bacteria</taxon>
        <taxon>Pseudomonadati</taxon>
        <taxon>Pseudomonadota</taxon>
        <taxon>Gammaproteobacteria</taxon>
        <taxon>Oceanospirillales</taxon>
        <taxon>Oceanospirillaceae</taxon>
        <taxon>Oceanospirillum</taxon>
    </lineage>
</organism>
<dbReference type="AlphaFoldDB" id="A0A1T4SC50"/>
<dbReference type="PANTHER" id="PTHR32322:SF9">
    <property type="entry name" value="AMINO-ACID METABOLITE EFFLUX PUMP-RELATED"/>
    <property type="match status" value="1"/>
</dbReference>
<dbReference type="RefSeq" id="WP_078746421.1">
    <property type="nucleotide sequence ID" value="NZ_FUXG01000027.1"/>
</dbReference>
<evidence type="ECO:0000259" key="6">
    <source>
        <dbReference type="Pfam" id="PF00892"/>
    </source>
</evidence>
<proteinExistence type="predicted"/>
<feature type="transmembrane region" description="Helical" evidence="5">
    <location>
        <begin position="147"/>
        <end position="168"/>
    </location>
</feature>
<dbReference type="STRING" id="64969.SAMN02745127_02906"/>
<evidence type="ECO:0000313" key="8">
    <source>
        <dbReference type="Proteomes" id="UP000191418"/>
    </source>
</evidence>
<evidence type="ECO:0000256" key="1">
    <source>
        <dbReference type="ARBA" id="ARBA00004141"/>
    </source>
</evidence>
<keyword evidence="2 5" id="KW-0812">Transmembrane</keyword>